<evidence type="ECO:0000256" key="1">
    <source>
        <dbReference type="ARBA" id="ARBA00004196"/>
    </source>
</evidence>
<dbReference type="InterPro" id="IPR036249">
    <property type="entry name" value="Thioredoxin-like_sf"/>
</dbReference>
<organism evidence="5 6">
    <name type="scientific">Hydrocarboniphaga effusa AP103</name>
    <dbReference type="NCBI Taxonomy" id="1172194"/>
    <lineage>
        <taxon>Bacteria</taxon>
        <taxon>Pseudomonadati</taxon>
        <taxon>Pseudomonadota</taxon>
        <taxon>Gammaproteobacteria</taxon>
        <taxon>Nevskiales</taxon>
        <taxon>Nevskiaceae</taxon>
        <taxon>Hydrocarboniphaga</taxon>
    </lineage>
</organism>
<evidence type="ECO:0000313" key="5">
    <source>
        <dbReference type="EMBL" id="EIT68044.1"/>
    </source>
</evidence>
<sequence>MLGLVLTPLVASAGTVPYVVGIGDVAPEAAGIVLQGPAGIKLSRLKGKVVLVDFWATWCGPCNESMPELNAMRNALHREGYVDDFEVLSVATDPEVAKPRAFLQHVKVDFPVVADQIGIAPQTYKLWRLPATYLIDRNGRVQMIYAGYGKGYTAELKTRVLALIKRAN</sequence>
<evidence type="ECO:0000259" key="4">
    <source>
        <dbReference type="PROSITE" id="PS51352"/>
    </source>
</evidence>
<dbReference type="SUPFAM" id="SSF52833">
    <property type="entry name" value="Thioredoxin-like"/>
    <property type="match status" value="1"/>
</dbReference>
<dbReference type="Gene3D" id="3.40.30.10">
    <property type="entry name" value="Glutaredoxin"/>
    <property type="match status" value="1"/>
</dbReference>
<dbReference type="InterPro" id="IPR017937">
    <property type="entry name" value="Thioredoxin_CS"/>
</dbReference>
<keyword evidence="6" id="KW-1185">Reference proteome</keyword>
<dbReference type="Proteomes" id="UP000003704">
    <property type="component" value="Unassembled WGS sequence"/>
</dbReference>
<dbReference type="InterPro" id="IPR050553">
    <property type="entry name" value="Thioredoxin_ResA/DsbE_sf"/>
</dbReference>
<keyword evidence="2" id="KW-0201">Cytochrome c-type biogenesis</keyword>
<dbReference type="InterPro" id="IPR013766">
    <property type="entry name" value="Thioredoxin_domain"/>
</dbReference>
<dbReference type="CDD" id="cd02966">
    <property type="entry name" value="TlpA_like_family"/>
    <property type="match status" value="1"/>
</dbReference>
<dbReference type="InterPro" id="IPR013740">
    <property type="entry name" value="Redoxin"/>
</dbReference>
<comment type="caution">
    <text evidence="5">The sequence shown here is derived from an EMBL/GenBank/DDBJ whole genome shotgun (WGS) entry which is preliminary data.</text>
</comment>
<keyword evidence="3" id="KW-0676">Redox-active center</keyword>
<name>I7Z8B7_9GAMM</name>
<gene>
    <name evidence="5" type="ORF">WQQ_44790</name>
</gene>
<dbReference type="EMBL" id="AKGD01000004">
    <property type="protein sequence ID" value="EIT68044.1"/>
    <property type="molecule type" value="Genomic_DNA"/>
</dbReference>
<dbReference type="STRING" id="1172194.WQQ_44790"/>
<dbReference type="GO" id="GO:0030313">
    <property type="term" value="C:cell envelope"/>
    <property type="evidence" value="ECO:0007669"/>
    <property type="project" value="UniProtKB-SubCell"/>
</dbReference>
<dbReference type="PROSITE" id="PS51352">
    <property type="entry name" value="THIOREDOXIN_2"/>
    <property type="match status" value="1"/>
</dbReference>
<dbReference type="PROSITE" id="PS00194">
    <property type="entry name" value="THIOREDOXIN_1"/>
    <property type="match status" value="1"/>
</dbReference>
<evidence type="ECO:0000313" key="6">
    <source>
        <dbReference type="Proteomes" id="UP000003704"/>
    </source>
</evidence>
<protein>
    <recommendedName>
        <fullName evidence="4">Thioredoxin domain-containing protein</fullName>
    </recommendedName>
</protein>
<feature type="domain" description="Thioredoxin" evidence="4">
    <location>
        <begin position="20"/>
        <end position="165"/>
    </location>
</feature>
<dbReference type="PANTHER" id="PTHR42852">
    <property type="entry name" value="THIOL:DISULFIDE INTERCHANGE PROTEIN DSBE"/>
    <property type="match status" value="1"/>
</dbReference>
<dbReference type="PANTHER" id="PTHR42852:SF17">
    <property type="entry name" value="THIOREDOXIN-LIKE PROTEIN HI_1115"/>
    <property type="match status" value="1"/>
</dbReference>
<evidence type="ECO:0000256" key="3">
    <source>
        <dbReference type="ARBA" id="ARBA00023284"/>
    </source>
</evidence>
<proteinExistence type="predicted"/>
<dbReference type="AlphaFoldDB" id="I7Z8B7"/>
<dbReference type="GO" id="GO:0015036">
    <property type="term" value="F:disulfide oxidoreductase activity"/>
    <property type="evidence" value="ECO:0007669"/>
    <property type="project" value="UniProtKB-ARBA"/>
</dbReference>
<dbReference type="Pfam" id="PF08534">
    <property type="entry name" value="Redoxin"/>
    <property type="match status" value="1"/>
</dbReference>
<comment type="subcellular location">
    <subcellularLocation>
        <location evidence="1">Cell envelope</location>
    </subcellularLocation>
</comment>
<accession>I7Z8B7</accession>
<dbReference type="GO" id="GO:0017004">
    <property type="term" value="P:cytochrome complex assembly"/>
    <property type="evidence" value="ECO:0007669"/>
    <property type="project" value="UniProtKB-KW"/>
</dbReference>
<evidence type="ECO:0000256" key="2">
    <source>
        <dbReference type="ARBA" id="ARBA00022748"/>
    </source>
</evidence>
<reference evidence="5 6" key="1">
    <citation type="journal article" date="2012" name="J. Bacteriol.">
        <title>Genome Sequence of n-Alkane-Degrading Hydrocarboniphaga effusa Strain AP103T (ATCC BAA-332T).</title>
        <authorList>
            <person name="Chang H.K."/>
            <person name="Zylstra G.J."/>
            <person name="Chae J.C."/>
        </authorList>
    </citation>
    <scope>NUCLEOTIDE SEQUENCE [LARGE SCALE GENOMIC DNA]</scope>
    <source>
        <strain evidence="5 6">AP103</strain>
    </source>
</reference>